<comment type="function">
    <text evidence="1 12">Produces ATP from ADP in the presence of a proton gradient across the membrane.</text>
</comment>
<keyword evidence="9 12" id="KW-0066">ATP synthesis</keyword>
<evidence type="ECO:0000256" key="1">
    <source>
        <dbReference type="ARBA" id="ARBA00003543"/>
    </source>
</evidence>
<reference evidence="16" key="1">
    <citation type="submission" date="2023-01" db="EMBL/GenBank/DDBJ databases">
        <title>Oxazolidinone resistance genes in florfenicol resistant enterococci from beef cattle and veal calves at slaughter.</title>
        <authorList>
            <person name="Biggel M."/>
        </authorList>
    </citation>
    <scope>NUCLEOTIDE SEQUENCE</scope>
    <source>
        <strain evidence="16">K204-1</strain>
    </source>
</reference>
<evidence type="ECO:0000256" key="5">
    <source>
        <dbReference type="ARBA" id="ARBA00022448"/>
    </source>
</evidence>
<evidence type="ECO:0000256" key="4">
    <source>
        <dbReference type="ARBA" id="ARBA00014480"/>
    </source>
</evidence>
<accession>A0AAE9XI77</accession>
<comment type="subunit">
    <text evidence="12 13">F-type ATPases have 2 components, CF(1) - the catalytic core - and CF(0) - the membrane proton channel. CF(1) has five subunits: alpha(3), beta(3), gamma(1), delta(1), epsilon(1). CF(0) has three main subunits: a, b and c.</text>
</comment>
<dbReference type="HAMAP" id="MF_00530">
    <property type="entry name" value="ATP_synth_epsil_bac"/>
    <property type="match status" value="1"/>
</dbReference>
<comment type="subcellular location">
    <subcellularLocation>
        <location evidence="12">Cell membrane</location>
        <topology evidence="12">Peripheral membrane protein</topology>
    </subcellularLocation>
    <subcellularLocation>
        <location evidence="2">Endomembrane system</location>
        <topology evidence="2">Peripheral membrane protein</topology>
    </subcellularLocation>
</comment>
<gene>
    <name evidence="12" type="primary">atpC</name>
    <name evidence="16" type="ORF">PML95_08830</name>
</gene>
<evidence type="ECO:0000313" key="16">
    <source>
        <dbReference type="EMBL" id="WCG22485.1"/>
    </source>
</evidence>
<dbReference type="AlphaFoldDB" id="A0AAE9XI77"/>
<evidence type="ECO:0000256" key="11">
    <source>
        <dbReference type="ARBA" id="ARBA00031795"/>
    </source>
</evidence>
<name>A0AAE9XI77_9ENTE</name>
<protein>
    <recommendedName>
        <fullName evidence="4 12">ATP synthase epsilon chain</fullName>
    </recommendedName>
    <alternativeName>
        <fullName evidence="11 12">ATP synthase F1 sector epsilon subunit</fullName>
    </alternativeName>
    <alternativeName>
        <fullName evidence="10 12">F-ATPase epsilon subunit</fullName>
    </alternativeName>
</protein>
<keyword evidence="12" id="KW-0375">Hydrogen ion transport</keyword>
<dbReference type="InterPro" id="IPR020547">
    <property type="entry name" value="ATP_synth_F1_esu_C"/>
</dbReference>
<keyword evidence="7 12" id="KW-0472">Membrane</keyword>
<keyword evidence="5 12" id="KW-0813">Transport</keyword>
<feature type="domain" description="ATP synthase F1 complex delta/epsilon subunit N-terminal" evidence="15">
    <location>
        <begin position="4"/>
        <end position="83"/>
    </location>
</feature>
<keyword evidence="12" id="KW-1003">Cell membrane</keyword>
<evidence type="ECO:0000256" key="7">
    <source>
        <dbReference type="ARBA" id="ARBA00023136"/>
    </source>
</evidence>
<dbReference type="InterPro" id="IPR036771">
    <property type="entry name" value="ATPsynth_dsu/esu_N"/>
</dbReference>
<dbReference type="Pfam" id="PF00401">
    <property type="entry name" value="ATP-synt_DE"/>
    <property type="match status" value="1"/>
</dbReference>
<evidence type="ECO:0000256" key="9">
    <source>
        <dbReference type="ARBA" id="ARBA00023310"/>
    </source>
</evidence>
<proteinExistence type="inferred from homology"/>
<dbReference type="PANTHER" id="PTHR13822:SF10">
    <property type="entry name" value="ATP SYNTHASE EPSILON CHAIN, CHLOROPLASTIC"/>
    <property type="match status" value="1"/>
</dbReference>
<organism evidence="16 17">
    <name type="scientific">Vagococcus lutrae</name>
    <dbReference type="NCBI Taxonomy" id="81947"/>
    <lineage>
        <taxon>Bacteria</taxon>
        <taxon>Bacillati</taxon>
        <taxon>Bacillota</taxon>
        <taxon>Bacilli</taxon>
        <taxon>Lactobacillales</taxon>
        <taxon>Enterococcaceae</taxon>
        <taxon>Vagococcus</taxon>
    </lineage>
</organism>
<evidence type="ECO:0000256" key="2">
    <source>
        <dbReference type="ARBA" id="ARBA00004184"/>
    </source>
</evidence>
<dbReference type="RefSeq" id="WP_023605716.1">
    <property type="nucleotide sequence ID" value="NZ_BKBT01000030.1"/>
</dbReference>
<evidence type="ECO:0000259" key="15">
    <source>
        <dbReference type="Pfam" id="PF02823"/>
    </source>
</evidence>
<evidence type="ECO:0000259" key="14">
    <source>
        <dbReference type="Pfam" id="PF00401"/>
    </source>
</evidence>
<evidence type="ECO:0000256" key="10">
    <source>
        <dbReference type="ARBA" id="ARBA00030215"/>
    </source>
</evidence>
<dbReference type="GeneID" id="72384119"/>
<dbReference type="Gene3D" id="1.20.5.440">
    <property type="entry name" value="ATP synthase delta/epsilon subunit, C-terminal domain"/>
    <property type="match status" value="1"/>
</dbReference>
<dbReference type="CDD" id="cd12152">
    <property type="entry name" value="F1-ATPase_delta"/>
    <property type="match status" value="1"/>
</dbReference>
<dbReference type="InterPro" id="IPR020546">
    <property type="entry name" value="ATP_synth_F1_dsu/esu_N"/>
</dbReference>
<dbReference type="PANTHER" id="PTHR13822">
    <property type="entry name" value="ATP SYNTHASE DELTA/EPSILON CHAIN"/>
    <property type="match status" value="1"/>
</dbReference>
<dbReference type="GO" id="GO:0012505">
    <property type="term" value="C:endomembrane system"/>
    <property type="evidence" value="ECO:0007669"/>
    <property type="project" value="UniProtKB-SubCell"/>
</dbReference>
<dbReference type="InterPro" id="IPR001469">
    <property type="entry name" value="ATP_synth_F1_dsu/esu"/>
</dbReference>
<keyword evidence="8 12" id="KW-0139">CF(1)</keyword>
<comment type="similarity">
    <text evidence="3 12 13">Belongs to the ATPase epsilon chain family.</text>
</comment>
<dbReference type="EMBL" id="CP116507">
    <property type="protein sequence ID" value="WCG22485.1"/>
    <property type="molecule type" value="Genomic_DNA"/>
</dbReference>
<evidence type="ECO:0000256" key="8">
    <source>
        <dbReference type="ARBA" id="ARBA00023196"/>
    </source>
</evidence>
<evidence type="ECO:0000256" key="13">
    <source>
        <dbReference type="RuleBase" id="RU003656"/>
    </source>
</evidence>
<feature type="domain" description="ATP synthase epsilon subunit C-terminal" evidence="14">
    <location>
        <begin position="88"/>
        <end position="135"/>
    </location>
</feature>
<evidence type="ECO:0000256" key="12">
    <source>
        <dbReference type="HAMAP-Rule" id="MF_00530"/>
    </source>
</evidence>
<evidence type="ECO:0000313" key="17">
    <source>
        <dbReference type="Proteomes" id="UP001179600"/>
    </source>
</evidence>
<dbReference type="NCBIfam" id="NF001846">
    <property type="entry name" value="PRK00571.1-3"/>
    <property type="match status" value="1"/>
</dbReference>
<dbReference type="SUPFAM" id="SSF51344">
    <property type="entry name" value="Epsilon subunit of F1F0-ATP synthase N-terminal domain"/>
    <property type="match status" value="1"/>
</dbReference>
<dbReference type="GO" id="GO:0005524">
    <property type="term" value="F:ATP binding"/>
    <property type="evidence" value="ECO:0007669"/>
    <property type="project" value="UniProtKB-UniRule"/>
</dbReference>
<evidence type="ECO:0000256" key="6">
    <source>
        <dbReference type="ARBA" id="ARBA00023065"/>
    </source>
</evidence>
<keyword evidence="6 12" id="KW-0406">Ion transport</keyword>
<dbReference type="NCBIfam" id="TIGR01216">
    <property type="entry name" value="ATP_synt_epsi"/>
    <property type="match status" value="1"/>
</dbReference>
<dbReference type="GO" id="GO:0045259">
    <property type="term" value="C:proton-transporting ATP synthase complex"/>
    <property type="evidence" value="ECO:0007669"/>
    <property type="project" value="UniProtKB-KW"/>
</dbReference>
<dbReference type="GO" id="GO:0046933">
    <property type="term" value="F:proton-transporting ATP synthase activity, rotational mechanism"/>
    <property type="evidence" value="ECO:0007669"/>
    <property type="project" value="UniProtKB-UniRule"/>
</dbReference>
<dbReference type="Proteomes" id="UP001179600">
    <property type="component" value="Chromosome"/>
</dbReference>
<sequence length="136" mass="15160">MTKLHVQIVTPQGMVYESDADFVVGRSADGDIGILPNHLPIIVPLEIDKFRVKRDDKNEDVIAVNGGVMEVRDNQVSILANSAELPSEIDIERAERAKSRAEGHLQRAKETHNVDSQRRAEVALSRALNRINVSKR</sequence>
<evidence type="ECO:0000256" key="3">
    <source>
        <dbReference type="ARBA" id="ARBA00005712"/>
    </source>
</evidence>
<dbReference type="Gene3D" id="2.60.15.10">
    <property type="entry name" value="F0F1 ATP synthase delta/epsilon subunit, N-terminal"/>
    <property type="match status" value="1"/>
</dbReference>
<dbReference type="GO" id="GO:0005886">
    <property type="term" value="C:plasma membrane"/>
    <property type="evidence" value="ECO:0007669"/>
    <property type="project" value="UniProtKB-SubCell"/>
</dbReference>
<dbReference type="Pfam" id="PF02823">
    <property type="entry name" value="ATP-synt_DE_N"/>
    <property type="match status" value="1"/>
</dbReference>